<dbReference type="InterPro" id="IPR039600">
    <property type="entry name" value="TANGO6/Rtp1"/>
</dbReference>
<proteinExistence type="inferred from homology"/>
<feature type="domain" description="RNA polymerase II assembly factor Rtp1 C-terminal" evidence="3">
    <location>
        <begin position="711"/>
        <end position="828"/>
    </location>
</feature>
<reference evidence="4" key="1">
    <citation type="journal article" date="2020" name="Stud. Mycol.">
        <title>101 Dothideomycetes genomes: a test case for predicting lifestyles and emergence of pathogens.</title>
        <authorList>
            <person name="Haridas S."/>
            <person name="Albert R."/>
            <person name="Binder M."/>
            <person name="Bloem J."/>
            <person name="Labutti K."/>
            <person name="Salamov A."/>
            <person name="Andreopoulos B."/>
            <person name="Baker S."/>
            <person name="Barry K."/>
            <person name="Bills G."/>
            <person name="Bluhm B."/>
            <person name="Cannon C."/>
            <person name="Castanera R."/>
            <person name="Culley D."/>
            <person name="Daum C."/>
            <person name="Ezra D."/>
            <person name="Gonzalez J."/>
            <person name="Henrissat B."/>
            <person name="Kuo A."/>
            <person name="Liang C."/>
            <person name="Lipzen A."/>
            <person name="Lutzoni F."/>
            <person name="Magnuson J."/>
            <person name="Mondo S."/>
            <person name="Nolan M."/>
            <person name="Ohm R."/>
            <person name="Pangilinan J."/>
            <person name="Park H.-J."/>
            <person name="Ramirez L."/>
            <person name="Alfaro M."/>
            <person name="Sun H."/>
            <person name="Tritt A."/>
            <person name="Yoshinaga Y."/>
            <person name="Zwiers L.-H."/>
            <person name="Turgeon B."/>
            <person name="Goodwin S."/>
            <person name="Spatafora J."/>
            <person name="Crous P."/>
            <person name="Grigoriev I."/>
        </authorList>
    </citation>
    <scope>NUCLEOTIDE SEQUENCE</scope>
    <source>
        <strain evidence="4">ATCC 74209</strain>
    </source>
</reference>
<evidence type="ECO:0000259" key="2">
    <source>
        <dbReference type="Pfam" id="PF10304"/>
    </source>
</evidence>
<dbReference type="PANTHER" id="PTHR20959">
    <property type="entry name" value="TRANSPORT AND GOLGI ORGANIZATION PROTEIN 6 FAMILY MEMBER"/>
    <property type="match status" value="1"/>
</dbReference>
<dbReference type="OrthoDB" id="39591at2759"/>
<gene>
    <name evidence="4" type="ORF">GQ43DRAFT_464844</name>
</gene>
<dbReference type="InterPro" id="IPR019451">
    <property type="entry name" value="Rtp1_C1"/>
</dbReference>
<evidence type="ECO:0000259" key="3">
    <source>
        <dbReference type="Pfam" id="PF10363"/>
    </source>
</evidence>
<feature type="domain" description="RNA polymerase II assembly factor Rtp1 C-terminal" evidence="2">
    <location>
        <begin position="1013"/>
        <end position="1044"/>
    </location>
</feature>
<dbReference type="Pfam" id="PF10304">
    <property type="entry name" value="RTP1_C2"/>
    <property type="match status" value="1"/>
</dbReference>
<organism evidence="4 5">
    <name type="scientific">Delitschia confertaspora ATCC 74209</name>
    <dbReference type="NCBI Taxonomy" id="1513339"/>
    <lineage>
        <taxon>Eukaryota</taxon>
        <taxon>Fungi</taxon>
        <taxon>Dikarya</taxon>
        <taxon>Ascomycota</taxon>
        <taxon>Pezizomycotina</taxon>
        <taxon>Dothideomycetes</taxon>
        <taxon>Pleosporomycetidae</taxon>
        <taxon>Pleosporales</taxon>
        <taxon>Delitschiaceae</taxon>
        <taxon>Delitschia</taxon>
    </lineage>
</organism>
<dbReference type="InterPro" id="IPR016024">
    <property type="entry name" value="ARM-type_fold"/>
</dbReference>
<comment type="similarity">
    <text evidence="1">Belongs to the Tango6 family.</text>
</comment>
<dbReference type="AlphaFoldDB" id="A0A9P4JHU9"/>
<evidence type="ECO:0000256" key="1">
    <source>
        <dbReference type="ARBA" id="ARBA00005724"/>
    </source>
</evidence>
<sequence>MTKLEEVIDAGADFIKPFLQKGQDQSNQGEEDLPIPRDQLVEQSLVHLRAIHEADRTRDVNEPYDGALFGVVYGLVDMITLQGILPSLSPGVSFSQRPRSVLKPSLSIPSHRDNFLLAQVISALLSIFEQDNSGIQPLISQRSLPDLISGVTELAFSPKATEKSRGDFQGQHAKLLNRCPTSRLLPILTSYLQQDDAPVWFKQKISKELTLVPLRPHGVRHTIDFVSLSYLSQSASGVPDTSQKIPVPVEAVRHVSRLLASVPDGINPDDWFSELAPQIWNLIDGEGGEELSRAAGQIIAAGILGHKSTGAPGTAGWKTFAEPILRAIRPEARKIGSPTREGFDTALVSDTDLMLSLKRLSVIVMSHSHAGLVKRLIHPVLLPLWALMQYASCKGSRGNQKVSHLGMQWTELPRQILSRYMVLSLDPKQIEAIVDNIFWDGESSWTFGPGSQGGVEIQQRTNDDRPGHDFGRLIMQIEVLDGRVQSLMDLLSETGVQDDAVSAVFLAVTKRWLALGTTRTPPKDGLESHGDTTVEPLVAMAYAKLSQTMATKFQRKFTRRPAHVMELVAQLLQDFVQKHNLELRENTNTSKASLFDLRNIVDKRSATPRSQVDQKSNMSPDSESEDLVSFALSILNVIVASPEFKKTSDTDKVISQILPSLEYLGKGQQHSRLPLGIVNASQNLLTFFTRTRSSDVRVVPERVRDSSRETLKTALADLTSDEPPSRAWGLSTLEILVQDPKAFHLIDIPATTHMILSTALVDSESFVYSAGISTIVRFAAVSPNPVLRILIDAYMDKDEMALERVKDRDLTQALDFRLRLGEVLNKFALESSFWNMRADTTNRHHAMDLLIEATLSLGSRRGQRSKSLLRRHDVAEKERLEQEEAEAAWEGPVPDLFSEEEDESEAQKKEREVIANIVEGWQSTGLEEDVRVRASALSILGCILEHRLEFFTQNKIHAALQMVVTILILETSADKAIVRRAAVLVLMGCLRGVDQEVQEGRQNTFTFGSRQSEEVERTLKWVRDEDNDGLVRSHAADVIEGLDTLRMKQLYGLMDYKDRIQGLQLDAGEGLKGLDINPLANREEGKRKVSLVEEVE</sequence>
<protein>
    <recommendedName>
        <fullName evidence="6">RNA polymerase II assembly factor Rtp1 C-terminal domain-containing protein</fullName>
    </recommendedName>
</protein>
<dbReference type="Pfam" id="PF10363">
    <property type="entry name" value="RTP1_C1"/>
    <property type="match status" value="1"/>
</dbReference>
<name>A0A9P4JHU9_9PLEO</name>
<dbReference type="GO" id="GO:0009306">
    <property type="term" value="P:protein secretion"/>
    <property type="evidence" value="ECO:0007669"/>
    <property type="project" value="TreeGrafter"/>
</dbReference>
<dbReference type="InterPro" id="IPR019414">
    <property type="entry name" value="Rtp1_C2"/>
</dbReference>
<evidence type="ECO:0008006" key="6">
    <source>
        <dbReference type="Google" id="ProtNLM"/>
    </source>
</evidence>
<evidence type="ECO:0000313" key="4">
    <source>
        <dbReference type="EMBL" id="KAF2199410.1"/>
    </source>
</evidence>
<dbReference type="SUPFAM" id="SSF48371">
    <property type="entry name" value="ARM repeat"/>
    <property type="match status" value="1"/>
</dbReference>
<keyword evidence="5" id="KW-1185">Reference proteome</keyword>
<dbReference type="EMBL" id="ML994077">
    <property type="protein sequence ID" value="KAF2199410.1"/>
    <property type="molecule type" value="Genomic_DNA"/>
</dbReference>
<comment type="caution">
    <text evidence="4">The sequence shown here is derived from an EMBL/GenBank/DDBJ whole genome shotgun (WGS) entry which is preliminary data.</text>
</comment>
<dbReference type="PANTHER" id="PTHR20959:SF1">
    <property type="entry name" value="TRANSPORT AND GOLGI ORGANIZATION PROTEIN 6 HOMOLOG"/>
    <property type="match status" value="1"/>
</dbReference>
<evidence type="ECO:0000313" key="5">
    <source>
        <dbReference type="Proteomes" id="UP000799536"/>
    </source>
</evidence>
<dbReference type="Proteomes" id="UP000799536">
    <property type="component" value="Unassembled WGS sequence"/>
</dbReference>
<accession>A0A9P4JHU9</accession>